<reference evidence="4 5" key="1">
    <citation type="submission" date="2016-01" db="EMBL/GenBank/DDBJ databases">
        <title>The new phylogeny of the genus Mycobacterium.</title>
        <authorList>
            <person name="Tarcisio F."/>
            <person name="Conor M."/>
            <person name="Antonella G."/>
            <person name="Elisabetta G."/>
            <person name="Giulia F.S."/>
            <person name="Sara T."/>
            <person name="Anna F."/>
            <person name="Clotilde B."/>
            <person name="Roberto B."/>
            <person name="Veronica D.S."/>
            <person name="Fabio R."/>
            <person name="Monica P."/>
            <person name="Olivier J."/>
            <person name="Enrico T."/>
            <person name="Nicola S."/>
        </authorList>
    </citation>
    <scope>NUCLEOTIDE SEQUENCE [LARGE SCALE GENOMIC DNA]</scope>
    <source>
        <strain evidence="4 5">DSM 44153</strain>
    </source>
</reference>
<feature type="domain" description="VOC" evidence="3">
    <location>
        <begin position="141"/>
        <end position="264"/>
    </location>
</feature>
<dbReference type="InterPro" id="IPR047057">
    <property type="entry name" value="MerR_fam"/>
</dbReference>
<gene>
    <name evidence="4" type="ORF">AWC30_01685</name>
</gene>
<dbReference type="GO" id="GO:0003677">
    <property type="term" value="F:DNA binding"/>
    <property type="evidence" value="ECO:0007669"/>
    <property type="project" value="UniProtKB-KW"/>
</dbReference>
<keyword evidence="5" id="KW-1185">Reference proteome</keyword>
<dbReference type="CDD" id="cd01106">
    <property type="entry name" value="HTH_TipAL-Mta"/>
    <property type="match status" value="1"/>
</dbReference>
<evidence type="ECO:0000313" key="5">
    <source>
        <dbReference type="Proteomes" id="UP000193090"/>
    </source>
</evidence>
<dbReference type="Gene3D" id="1.10.1660.10">
    <property type="match status" value="1"/>
</dbReference>
<dbReference type="InterPro" id="IPR009061">
    <property type="entry name" value="DNA-bd_dom_put_sf"/>
</dbReference>
<dbReference type="SMART" id="SM00422">
    <property type="entry name" value="HTH_MERR"/>
    <property type="match status" value="1"/>
</dbReference>
<dbReference type="InterPro" id="IPR037523">
    <property type="entry name" value="VOC_core"/>
</dbReference>
<organism evidence="4 5">
    <name type="scientific">Mycolicibacillus trivialis</name>
    <dbReference type="NCBI Taxonomy" id="1798"/>
    <lineage>
        <taxon>Bacteria</taxon>
        <taxon>Bacillati</taxon>
        <taxon>Actinomycetota</taxon>
        <taxon>Actinomycetes</taxon>
        <taxon>Mycobacteriales</taxon>
        <taxon>Mycobacteriaceae</taxon>
        <taxon>Mycolicibacillus</taxon>
    </lineage>
</organism>
<feature type="domain" description="HTH merR-type" evidence="2">
    <location>
        <begin position="11"/>
        <end position="80"/>
    </location>
</feature>
<dbReference type="InterPro" id="IPR000551">
    <property type="entry name" value="MerR-type_HTH_dom"/>
</dbReference>
<dbReference type="Pfam" id="PF00903">
    <property type="entry name" value="Glyoxalase"/>
    <property type="match status" value="1"/>
</dbReference>
<dbReference type="EMBL" id="LQPZ01000005">
    <property type="protein sequence ID" value="ORX08545.1"/>
    <property type="molecule type" value="Genomic_DNA"/>
</dbReference>
<dbReference type="RefSeq" id="WP_085107278.1">
    <property type="nucleotide sequence ID" value="NZ_JACKSN010000107.1"/>
</dbReference>
<dbReference type="PROSITE" id="PS50937">
    <property type="entry name" value="HTH_MERR_2"/>
    <property type="match status" value="1"/>
</dbReference>
<evidence type="ECO:0000313" key="4">
    <source>
        <dbReference type="EMBL" id="ORX08545.1"/>
    </source>
</evidence>
<keyword evidence="1" id="KW-0238">DNA-binding</keyword>
<evidence type="ECO:0000256" key="1">
    <source>
        <dbReference type="ARBA" id="ARBA00023125"/>
    </source>
</evidence>
<dbReference type="STRING" id="1798.AWC30_01685"/>
<dbReference type="InterPro" id="IPR004360">
    <property type="entry name" value="Glyas_Fos-R_dOase_dom"/>
</dbReference>
<dbReference type="PROSITE" id="PS00552">
    <property type="entry name" value="HTH_MERR_1"/>
    <property type="match status" value="1"/>
</dbReference>
<dbReference type="GO" id="GO:0003700">
    <property type="term" value="F:DNA-binding transcription factor activity"/>
    <property type="evidence" value="ECO:0007669"/>
    <property type="project" value="InterPro"/>
</dbReference>
<dbReference type="PANTHER" id="PTHR30204:SF90">
    <property type="entry name" value="HTH-TYPE TRANSCRIPTIONAL ACTIVATOR MTA"/>
    <property type="match status" value="1"/>
</dbReference>
<dbReference type="SUPFAM" id="SSF54593">
    <property type="entry name" value="Glyoxalase/Bleomycin resistance protein/Dihydroxybiphenyl dioxygenase"/>
    <property type="match status" value="1"/>
</dbReference>
<dbReference type="AlphaFoldDB" id="A0A1X2EQW3"/>
<dbReference type="SUPFAM" id="SSF46955">
    <property type="entry name" value="Putative DNA-binding domain"/>
    <property type="match status" value="1"/>
</dbReference>
<dbReference type="Gene3D" id="3.30.720.120">
    <property type="match status" value="1"/>
</dbReference>
<dbReference type="PROSITE" id="PS51819">
    <property type="entry name" value="VOC"/>
    <property type="match status" value="1"/>
</dbReference>
<sequence>MEHTQARGRGGWRVGELAELTGVTVRALRYYDQTGLLHPAGQTAGGHRLYDRDNVLRLYRILALRRLRFSLAEIRALLDEPQWDLAAMVARHAEETDRGIAAAARLSAHLRAISGEISGSGDASPETLFRIIEEMNMLDTPIRSTTTLLVYDDLPAAYAYLIDTFGLTGGSLEHGRDGRAVHGELFAGDQSIWLHPSGDGYRSPRELGGVSSMIVIAVEDADSHYDNTKEHGAVVLGPPVDQPYGVREYGARDLEGHLWFFHGPLR</sequence>
<dbReference type="InterPro" id="IPR029068">
    <property type="entry name" value="Glyas_Bleomycin-R_OHBP_Dase"/>
</dbReference>
<protein>
    <submittedName>
        <fullName evidence="4">MerR family transcriptional regulator</fullName>
    </submittedName>
</protein>
<comment type="caution">
    <text evidence="4">The sequence shown here is derived from an EMBL/GenBank/DDBJ whole genome shotgun (WGS) entry which is preliminary data.</text>
</comment>
<accession>A0A1X2EQW3</accession>
<name>A0A1X2EQW3_9MYCO</name>
<dbReference type="Gene3D" id="3.30.720.110">
    <property type="match status" value="1"/>
</dbReference>
<evidence type="ECO:0000259" key="2">
    <source>
        <dbReference type="PROSITE" id="PS50937"/>
    </source>
</evidence>
<dbReference type="Pfam" id="PF13411">
    <property type="entry name" value="MerR_1"/>
    <property type="match status" value="1"/>
</dbReference>
<dbReference type="PANTHER" id="PTHR30204">
    <property type="entry name" value="REDOX-CYCLING DRUG-SENSING TRANSCRIPTIONAL ACTIVATOR SOXR"/>
    <property type="match status" value="1"/>
</dbReference>
<evidence type="ECO:0000259" key="3">
    <source>
        <dbReference type="PROSITE" id="PS51819"/>
    </source>
</evidence>
<dbReference type="PRINTS" id="PR00040">
    <property type="entry name" value="HTHMERR"/>
</dbReference>
<dbReference type="Proteomes" id="UP000193090">
    <property type="component" value="Unassembled WGS sequence"/>
</dbReference>
<proteinExistence type="predicted"/>
<dbReference type="OrthoDB" id="9809391at2"/>